<organism evidence="6 7">
    <name type="scientific">Candidatus Uhrbacteria bacterium GW2011_GWC2_41_11</name>
    <dbReference type="NCBI Taxonomy" id="1618985"/>
    <lineage>
        <taxon>Bacteria</taxon>
        <taxon>Candidatus Uhriibacteriota</taxon>
    </lineage>
</organism>
<keyword evidence="4 6" id="KW-0418">Kinase</keyword>
<evidence type="ECO:0000313" key="7">
    <source>
        <dbReference type="Proteomes" id="UP000034616"/>
    </source>
</evidence>
<dbReference type="Proteomes" id="UP000034616">
    <property type="component" value="Unassembled WGS sequence"/>
</dbReference>
<sequence>MIITLSGLPGSGKTTIAKLLAERFHMKWYSMGDMRGKMAQDRGLTIDELNALGTKEDFTDKEVDQYQKKLGETEDQFVIDSWMGWYFIPHSLKVFLTVDPDIAAQRIYEERRNDVQKDEPPYQSPEHAKQILAHRVQNSRERYLKYYGVDYQTPSNYDLIIDTTHLSPEEILSHIKNHMIK</sequence>
<keyword evidence="3" id="KW-0547">Nucleotide-binding</keyword>
<dbReference type="NCBIfam" id="TIGR02173">
    <property type="entry name" value="cyt_kin_arch"/>
    <property type="match status" value="1"/>
</dbReference>
<name>A0A0G0UEM8_9BACT</name>
<dbReference type="SUPFAM" id="SSF52540">
    <property type="entry name" value="P-loop containing nucleoside triphosphate hydrolases"/>
    <property type="match status" value="1"/>
</dbReference>
<dbReference type="GO" id="GO:0005524">
    <property type="term" value="F:ATP binding"/>
    <property type="evidence" value="ECO:0007669"/>
    <property type="project" value="UniProtKB-KW"/>
</dbReference>
<keyword evidence="5" id="KW-0067">ATP-binding</keyword>
<evidence type="ECO:0000313" key="6">
    <source>
        <dbReference type="EMBL" id="KKR87384.1"/>
    </source>
</evidence>
<accession>A0A0G0UEM8</accession>
<dbReference type="GO" id="GO:0016301">
    <property type="term" value="F:kinase activity"/>
    <property type="evidence" value="ECO:0007669"/>
    <property type="project" value="UniProtKB-KW"/>
</dbReference>
<dbReference type="Gene3D" id="3.40.50.300">
    <property type="entry name" value="P-loop containing nucleotide triphosphate hydrolases"/>
    <property type="match status" value="1"/>
</dbReference>
<gene>
    <name evidence="6" type="ORF">UU35_C0003G0010</name>
</gene>
<evidence type="ECO:0000256" key="5">
    <source>
        <dbReference type="ARBA" id="ARBA00022840"/>
    </source>
</evidence>
<dbReference type="AlphaFoldDB" id="A0A0G0UEM8"/>
<evidence type="ECO:0000256" key="3">
    <source>
        <dbReference type="ARBA" id="ARBA00022741"/>
    </source>
</evidence>
<reference evidence="6 7" key="1">
    <citation type="journal article" date="2015" name="Nature">
        <title>rRNA introns, odd ribosomes, and small enigmatic genomes across a large radiation of phyla.</title>
        <authorList>
            <person name="Brown C.T."/>
            <person name="Hug L.A."/>
            <person name="Thomas B.C."/>
            <person name="Sharon I."/>
            <person name="Castelle C.J."/>
            <person name="Singh A."/>
            <person name="Wilkins M.J."/>
            <person name="Williams K.H."/>
            <person name="Banfield J.F."/>
        </authorList>
    </citation>
    <scope>NUCLEOTIDE SEQUENCE [LARGE SCALE GENOMIC DNA]</scope>
</reference>
<proteinExistence type="predicted"/>
<dbReference type="EMBL" id="LCAH01000003">
    <property type="protein sequence ID" value="KKR87384.1"/>
    <property type="molecule type" value="Genomic_DNA"/>
</dbReference>
<evidence type="ECO:0000256" key="1">
    <source>
        <dbReference type="ARBA" id="ARBA00022490"/>
    </source>
</evidence>
<comment type="caution">
    <text evidence="6">The sequence shown here is derived from an EMBL/GenBank/DDBJ whole genome shotgun (WGS) entry which is preliminary data.</text>
</comment>
<dbReference type="GO" id="GO:0016776">
    <property type="term" value="F:phosphotransferase activity, phosphate group as acceptor"/>
    <property type="evidence" value="ECO:0007669"/>
    <property type="project" value="InterPro"/>
</dbReference>
<evidence type="ECO:0000256" key="4">
    <source>
        <dbReference type="ARBA" id="ARBA00022777"/>
    </source>
</evidence>
<dbReference type="InterPro" id="IPR011892">
    <property type="entry name" value="Cyt_kin_arch"/>
</dbReference>
<keyword evidence="1" id="KW-0963">Cytoplasm</keyword>
<protein>
    <submittedName>
        <fullName evidence="6">Cytidylate kinase</fullName>
    </submittedName>
</protein>
<evidence type="ECO:0000256" key="2">
    <source>
        <dbReference type="ARBA" id="ARBA00022679"/>
    </source>
</evidence>
<dbReference type="InterPro" id="IPR027417">
    <property type="entry name" value="P-loop_NTPase"/>
</dbReference>
<dbReference type="GO" id="GO:0006139">
    <property type="term" value="P:nucleobase-containing compound metabolic process"/>
    <property type="evidence" value="ECO:0007669"/>
    <property type="project" value="InterPro"/>
</dbReference>
<dbReference type="Pfam" id="PF13189">
    <property type="entry name" value="Cytidylate_kin2"/>
    <property type="match status" value="1"/>
</dbReference>
<keyword evidence="2" id="KW-0808">Transferase</keyword>